<accession>J9CFT0</accession>
<evidence type="ECO:0000313" key="1">
    <source>
        <dbReference type="EMBL" id="EJW98895.1"/>
    </source>
</evidence>
<comment type="caution">
    <text evidence="1">The sequence shown here is derived from an EMBL/GenBank/DDBJ whole genome shotgun (WGS) entry which is preliminary data.</text>
</comment>
<sequence length="51" mass="5842">MSYRYLPLPHPSLAREAGAQRCSCGTTCRCHLDPDRKNYCCRSISPRPLFL</sequence>
<gene>
    <name evidence="1" type="ORF">EVA_12998</name>
</gene>
<dbReference type="EMBL" id="AMCI01004053">
    <property type="protein sequence ID" value="EJW98895.1"/>
    <property type="molecule type" value="Genomic_DNA"/>
</dbReference>
<organism evidence="1">
    <name type="scientific">gut metagenome</name>
    <dbReference type="NCBI Taxonomy" id="749906"/>
    <lineage>
        <taxon>unclassified sequences</taxon>
        <taxon>metagenomes</taxon>
        <taxon>organismal metagenomes</taxon>
    </lineage>
</organism>
<name>J9CFT0_9ZZZZ</name>
<dbReference type="AlphaFoldDB" id="J9CFT0"/>
<reference evidence="1" key="1">
    <citation type="journal article" date="2012" name="PLoS ONE">
        <title>Gene sets for utilization of primary and secondary nutrition supplies in the distal gut of endangered iberian lynx.</title>
        <authorList>
            <person name="Alcaide M."/>
            <person name="Messina E."/>
            <person name="Richter M."/>
            <person name="Bargiela R."/>
            <person name="Peplies J."/>
            <person name="Huws S.A."/>
            <person name="Newbold C.J."/>
            <person name="Golyshin P.N."/>
            <person name="Simon M.A."/>
            <person name="Lopez G."/>
            <person name="Yakimov M.M."/>
            <person name="Ferrer M."/>
        </authorList>
    </citation>
    <scope>NUCLEOTIDE SEQUENCE</scope>
</reference>
<proteinExistence type="predicted"/>
<protein>
    <submittedName>
        <fullName evidence="1">Uncharacterized protein</fullName>
    </submittedName>
</protein>